<dbReference type="AlphaFoldDB" id="A0A3N4KBK5"/>
<gene>
    <name evidence="2" type="ORF">P167DRAFT_540597</name>
</gene>
<evidence type="ECO:0000313" key="2">
    <source>
        <dbReference type="EMBL" id="RPB06749.1"/>
    </source>
</evidence>
<evidence type="ECO:0000313" key="3">
    <source>
        <dbReference type="Proteomes" id="UP000277580"/>
    </source>
</evidence>
<accession>A0A3N4KBK5</accession>
<reference evidence="2 3" key="1">
    <citation type="journal article" date="2018" name="Nat. Ecol. Evol.">
        <title>Pezizomycetes genomes reveal the molecular basis of ectomycorrhizal truffle lifestyle.</title>
        <authorList>
            <person name="Murat C."/>
            <person name="Payen T."/>
            <person name="Noel B."/>
            <person name="Kuo A."/>
            <person name="Morin E."/>
            <person name="Chen J."/>
            <person name="Kohler A."/>
            <person name="Krizsan K."/>
            <person name="Balestrini R."/>
            <person name="Da Silva C."/>
            <person name="Montanini B."/>
            <person name="Hainaut M."/>
            <person name="Levati E."/>
            <person name="Barry K.W."/>
            <person name="Belfiori B."/>
            <person name="Cichocki N."/>
            <person name="Clum A."/>
            <person name="Dockter R.B."/>
            <person name="Fauchery L."/>
            <person name="Guy J."/>
            <person name="Iotti M."/>
            <person name="Le Tacon F."/>
            <person name="Lindquist E.A."/>
            <person name="Lipzen A."/>
            <person name="Malagnac F."/>
            <person name="Mello A."/>
            <person name="Molinier V."/>
            <person name="Miyauchi S."/>
            <person name="Poulain J."/>
            <person name="Riccioni C."/>
            <person name="Rubini A."/>
            <person name="Sitrit Y."/>
            <person name="Splivallo R."/>
            <person name="Traeger S."/>
            <person name="Wang M."/>
            <person name="Zifcakova L."/>
            <person name="Wipf D."/>
            <person name="Zambonelli A."/>
            <person name="Paolocci F."/>
            <person name="Nowrousian M."/>
            <person name="Ottonello S."/>
            <person name="Baldrian P."/>
            <person name="Spatafora J.W."/>
            <person name="Henrissat B."/>
            <person name="Nagy L.G."/>
            <person name="Aury J.M."/>
            <person name="Wincker P."/>
            <person name="Grigoriev I.V."/>
            <person name="Bonfante P."/>
            <person name="Martin F.M."/>
        </authorList>
    </citation>
    <scope>NUCLEOTIDE SEQUENCE [LARGE SCALE GENOMIC DNA]</scope>
    <source>
        <strain evidence="2 3">CCBAS932</strain>
    </source>
</reference>
<feature type="compositionally biased region" description="Basic and acidic residues" evidence="1">
    <location>
        <begin position="53"/>
        <end position="62"/>
    </location>
</feature>
<name>A0A3N4KBK5_9PEZI</name>
<dbReference type="InParanoid" id="A0A3N4KBK5"/>
<organism evidence="2 3">
    <name type="scientific">Morchella conica CCBAS932</name>
    <dbReference type="NCBI Taxonomy" id="1392247"/>
    <lineage>
        <taxon>Eukaryota</taxon>
        <taxon>Fungi</taxon>
        <taxon>Dikarya</taxon>
        <taxon>Ascomycota</taxon>
        <taxon>Pezizomycotina</taxon>
        <taxon>Pezizomycetes</taxon>
        <taxon>Pezizales</taxon>
        <taxon>Morchellaceae</taxon>
        <taxon>Morchella</taxon>
    </lineage>
</organism>
<dbReference type="Proteomes" id="UP000277580">
    <property type="component" value="Unassembled WGS sequence"/>
</dbReference>
<evidence type="ECO:0000256" key="1">
    <source>
        <dbReference type="SAM" id="MobiDB-lite"/>
    </source>
</evidence>
<keyword evidence="3" id="KW-1185">Reference proteome</keyword>
<feature type="region of interest" description="Disordered" evidence="1">
    <location>
        <begin position="31"/>
        <end position="62"/>
    </location>
</feature>
<sequence>MSNVCTPMLSTDHLHLGPTRRFQASKHTNLAHPQIIPNPNPRHDSPPLTHIGRRFDGRGVKP</sequence>
<proteinExistence type="predicted"/>
<protein>
    <submittedName>
        <fullName evidence="2">Uncharacterized protein</fullName>
    </submittedName>
</protein>
<dbReference type="EMBL" id="ML119226">
    <property type="protein sequence ID" value="RPB06749.1"/>
    <property type="molecule type" value="Genomic_DNA"/>
</dbReference>